<sequence>MSEENAHRTIPIHTSFNRAHLLLGAERELTLLTVLIVALVVASGMNPLSFGVGALLWVIMLGIVIRMAKADTMLSKVYFKHVKYRAYYPAKSGAYTRN</sequence>
<protein>
    <submittedName>
        <fullName evidence="6">Conjugal transfer TrbD family protein</fullName>
    </submittedName>
</protein>
<dbReference type="RefSeq" id="WP_012824480.1">
    <property type="nucleotide sequence ID" value="NC_013422.1"/>
</dbReference>
<proteinExistence type="predicted"/>
<dbReference type="OrthoDB" id="7063374at2"/>
<keyword evidence="2 5" id="KW-0812">Transmembrane</keyword>
<dbReference type="eggNOG" id="COG5268">
    <property type="taxonomic scope" value="Bacteria"/>
</dbReference>
<name>D0L173_HALNC</name>
<evidence type="ECO:0000313" key="6">
    <source>
        <dbReference type="EMBL" id="ACX96446.1"/>
    </source>
</evidence>
<evidence type="ECO:0000256" key="5">
    <source>
        <dbReference type="SAM" id="Phobius"/>
    </source>
</evidence>
<feature type="transmembrane region" description="Helical" evidence="5">
    <location>
        <begin position="21"/>
        <end position="42"/>
    </location>
</feature>
<dbReference type="GO" id="GO:0016020">
    <property type="term" value="C:membrane"/>
    <property type="evidence" value="ECO:0007669"/>
    <property type="project" value="UniProtKB-SubCell"/>
</dbReference>
<dbReference type="EMBL" id="CP001801">
    <property type="protein sequence ID" value="ACX96446.1"/>
    <property type="molecule type" value="Genomic_DNA"/>
</dbReference>
<dbReference type="InterPro" id="IPR007792">
    <property type="entry name" value="T4SS_VirB3/TrbD/AvhB"/>
</dbReference>
<reference evidence="6 7" key="1">
    <citation type="submission" date="2009-10" db="EMBL/GenBank/DDBJ databases">
        <title>Complete sequence of Halothiobacillus neapolitanus c2.</title>
        <authorList>
            <consortium name="US DOE Joint Genome Institute"/>
            <person name="Lucas S."/>
            <person name="Copeland A."/>
            <person name="Lapidus A."/>
            <person name="Glavina del Rio T."/>
            <person name="Tice H."/>
            <person name="Bruce D."/>
            <person name="Goodwin L."/>
            <person name="Pitluck S."/>
            <person name="Davenport K."/>
            <person name="Brettin T."/>
            <person name="Detter J.C."/>
            <person name="Han C."/>
            <person name="Tapia R."/>
            <person name="Larimer F."/>
            <person name="Land M."/>
            <person name="Hauser L."/>
            <person name="Kyrpides N."/>
            <person name="Mikhailova N."/>
            <person name="Kerfeld C."/>
            <person name="Cannon G."/>
            <person name="Heinhort S."/>
        </authorList>
    </citation>
    <scope>NUCLEOTIDE SEQUENCE [LARGE SCALE GENOMIC DNA]</scope>
    <source>
        <strain evidence="7">ATCC 23641 / c2</strain>
    </source>
</reference>
<dbReference type="Pfam" id="PF05101">
    <property type="entry name" value="VirB3"/>
    <property type="match status" value="1"/>
</dbReference>
<evidence type="ECO:0000256" key="3">
    <source>
        <dbReference type="ARBA" id="ARBA00022989"/>
    </source>
</evidence>
<dbReference type="KEGG" id="hna:Hneap_1618"/>
<accession>D0L173</accession>
<dbReference type="STRING" id="555778.Hneap_1618"/>
<evidence type="ECO:0000313" key="7">
    <source>
        <dbReference type="Proteomes" id="UP000009102"/>
    </source>
</evidence>
<evidence type="ECO:0000256" key="1">
    <source>
        <dbReference type="ARBA" id="ARBA00004370"/>
    </source>
</evidence>
<gene>
    <name evidence="6" type="ordered locus">Hneap_1618</name>
</gene>
<dbReference type="Proteomes" id="UP000009102">
    <property type="component" value="Chromosome"/>
</dbReference>
<dbReference type="NCBIfam" id="NF010395">
    <property type="entry name" value="PRK13823.1"/>
    <property type="match status" value="1"/>
</dbReference>
<comment type="subcellular location">
    <subcellularLocation>
        <location evidence="1">Membrane</location>
    </subcellularLocation>
</comment>
<keyword evidence="4 5" id="KW-0472">Membrane</keyword>
<dbReference type="HOGENOM" id="CLU_173974_1_0_6"/>
<evidence type="ECO:0000256" key="2">
    <source>
        <dbReference type="ARBA" id="ARBA00022692"/>
    </source>
</evidence>
<keyword evidence="3 5" id="KW-1133">Transmembrane helix</keyword>
<dbReference type="AlphaFoldDB" id="D0L173"/>
<organism evidence="6 7">
    <name type="scientific">Halothiobacillus neapolitanus (strain ATCC 23641 / DSM 15147 / CIP 104769 / NCIMB 8539 / c2)</name>
    <name type="common">Thiobacillus neapolitanus</name>
    <dbReference type="NCBI Taxonomy" id="555778"/>
    <lineage>
        <taxon>Bacteria</taxon>
        <taxon>Pseudomonadati</taxon>
        <taxon>Pseudomonadota</taxon>
        <taxon>Gammaproteobacteria</taxon>
        <taxon>Chromatiales</taxon>
        <taxon>Halothiobacillaceae</taxon>
        <taxon>Halothiobacillus</taxon>
    </lineage>
</organism>
<keyword evidence="7" id="KW-1185">Reference proteome</keyword>
<evidence type="ECO:0000256" key="4">
    <source>
        <dbReference type="ARBA" id="ARBA00023136"/>
    </source>
</evidence>
<feature type="transmembrane region" description="Helical" evidence="5">
    <location>
        <begin position="48"/>
        <end position="68"/>
    </location>
</feature>